<dbReference type="GeneID" id="65535820"/>
<name>A0A1B1S7M6_9BACT</name>
<evidence type="ECO:0000313" key="2">
    <source>
        <dbReference type="EMBL" id="ANU62800.2"/>
    </source>
</evidence>
<feature type="signal peptide" evidence="1">
    <location>
        <begin position="1"/>
        <end position="20"/>
    </location>
</feature>
<protein>
    <submittedName>
        <fullName evidence="2">Pectate lyase</fullName>
    </submittedName>
</protein>
<dbReference type="OrthoDB" id="9804686at2"/>
<evidence type="ECO:0000313" key="3">
    <source>
        <dbReference type="Proteomes" id="UP000186351"/>
    </source>
</evidence>
<dbReference type="EMBL" id="CP015402">
    <property type="protein sequence ID" value="ANU62800.2"/>
    <property type="molecule type" value="Genomic_DNA"/>
</dbReference>
<organism evidence="2 3">
    <name type="scientific">Muribaculum intestinale</name>
    <dbReference type="NCBI Taxonomy" id="1796646"/>
    <lineage>
        <taxon>Bacteria</taxon>
        <taxon>Pseudomonadati</taxon>
        <taxon>Bacteroidota</taxon>
        <taxon>Bacteroidia</taxon>
        <taxon>Bacteroidales</taxon>
        <taxon>Muribaculaceae</taxon>
        <taxon>Muribaculum</taxon>
    </lineage>
</organism>
<dbReference type="SUPFAM" id="SSF81853">
    <property type="entry name" value="Family 10 polysaccharide lyase"/>
    <property type="match status" value="1"/>
</dbReference>
<dbReference type="Proteomes" id="UP000186351">
    <property type="component" value="Chromosome"/>
</dbReference>
<dbReference type="AlphaFoldDB" id="A0A1B1S7M6"/>
<evidence type="ECO:0000256" key="1">
    <source>
        <dbReference type="SAM" id="SignalP"/>
    </source>
</evidence>
<keyword evidence="3" id="KW-1185">Reference proteome</keyword>
<sequence>MKLRRYLIAMTAVASLSGMAASGSTERTSDTKWTRFSHTQADGWYTTDDARGVADNVLLYQKNSGGWPKNIPMHMAMSDADRERVAGEKDSKEASKKGCMDNDATTSEIRFLARMWRANGDSIYLDGARRGVRFILDSQYPNAEAPDTRAGGWPQYYPLRGGYSDYFTFNDNLHINNMVLLRDLLDPSTEVGSILPVEWRADVEQAYRAGLQCILDCQVVEDGVKTMWCAQHDPYTLLPAEGRPHELPAYSADEGTSILWFLMSLDEPTAEIVDAVEHAVAFLEKTAIEGKKPEFVYNDRGSRIDEVVVDCDSSRMWGRFIQLGGDVAARVYPDFFERLKERRPRTLSVGGDTLRYELWRNAAESYDAARAHRPIYSIYDDTRPHHLFRFLYSFSDLEPVADSQCGYMFAPSLNAARRIRYRYLGTWPDFILKGQYPEWHARMERKFGKKRGKN</sequence>
<dbReference type="KEGG" id="pary:A4V02_03050"/>
<dbReference type="GO" id="GO:0016829">
    <property type="term" value="F:lyase activity"/>
    <property type="evidence" value="ECO:0007669"/>
    <property type="project" value="UniProtKB-KW"/>
</dbReference>
<keyword evidence="1" id="KW-0732">Signal</keyword>
<reference evidence="3" key="1">
    <citation type="submission" date="2016-04" db="EMBL/GenBank/DDBJ databases">
        <title>Complete Genome Sequences of Twelve Strains of a Stable Defined Moderately Diverse Mouse Microbiota 2 (sDMDMm2).</title>
        <authorList>
            <person name="Uchimura Y."/>
            <person name="Wyss M."/>
            <person name="Brugiroux S."/>
            <person name="Limenitakis J.P."/>
            <person name="Stecher B."/>
            <person name="McCoy K.D."/>
            <person name="Macpherson A.J."/>
        </authorList>
    </citation>
    <scope>NUCLEOTIDE SEQUENCE [LARGE SCALE GENOMIC DNA]</scope>
    <source>
        <strain evidence="3">YL27</strain>
    </source>
</reference>
<dbReference type="Gene3D" id="1.50.10.20">
    <property type="match status" value="1"/>
</dbReference>
<feature type="chain" id="PRO_5012814067" evidence="1">
    <location>
        <begin position="21"/>
        <end position="454"/>
    </location>
</feature>
<dbReference type="RefSeq" id="WP_084273947.1">
    <property type="nucleotide sequence ID" value="NZ_CAJTAP010000002.1"/>
</dbReference>
<accession>A0A1Z2XE40</accession>
<gene>
    <name evidence="2" type="ORF">A4V02_03050</name>
</gene>
<keyword evidence="2" id="KW-0456">Lyase</keyword>
<dbReference type="NCBIfam" id="TIGR02474">
    <property type="entry name" value="pec_lyase"/>
    <property type="match status" value="1"/>
</dbReference>
<accession>A0A1B1S7M6</accession>
<dbReference type="InterPro" id="IPR012669">
    <property type="entry name" value="Pectate_lyase"/>
</dbReference>
<proteinExistence type="predicted"/>
<dbReference type="Pfam" id="PF09492">
    <property type="entry name" value="Pec_lyase"/>
    <property type="match status" value="1"/>
</dbReference>
<dbReference type="STRING" id="1796646.A4V02_03050"/>